<comment type="caution">
    <text evidence="1">The sequence shown here is derived from an EMBL/GenBank/DDBJ whole genome shotgun (WGS) entry which is preliminary data.</text>
</comment>
<accession>A0A0F9UFM5</accession>
<organism evidence="1">
    <name type="scientific">marine sediment metagenome</name>
    <dbReference type="NCBI Taxonomy" id="412755"/>
    <lineage>
        <taxon>unclassified sequences</taxon>
        <taxon>metagenomes</taxon>
        <taxon>ecological metagenomes</taxon>
    </lineage>
</organism>
<proteinExistence type="predicted"/>
<name>A0A0F9UFM5_9ZZZZ</name>
<evidence type="ECO:0000313" key="1">
    <source>
        <dbReference type="EMBL" id="KKN52393.1"/>
    </source>
</evidence>
<reference evidence="1" key="1">
    <citation type="journal article" date="2015" name="Nature">
        <title>Complex archaea that bridge the gap between prokaryotes and eukaryotes.</title>
        <authorList>
            <person name="Spang A."/>
            <person name="Saw J.H."/>
            <person name="Jorgensen S.L."/>
            <person name="Zaremba-Niedzwiedzka K."/>
            <person name="Martijn J."/>
            <person name="Lind A.E."/>
            <person name="van Eijk R."/>
            <person name="Schleper C."/>
            <person name="Guy L."/>
            <person name="Ettema T.J."/>
        </authorList>
    </citation>
    <scope>NUCLEOTIDE SEQUENCE</scope>
</reference>
<protein>
    <submittedName>
        <fullName evidence="1">Uncharacterized protein</fullName>
    </submittedName>
</protein>
<dbReference type="EMBL" id="LAZR01001021">
    <property type="protein sequence ID" value="KKN52393.1"/>
    <property type="molecule type" value="Genomic_DNA"/>
</dbReference>
<gene>
    <name evidence="1" type="ORF">LCGC14_0613100</name>
</gene>
<sequence length="163" mass="17876">MGTEAENIVNEMAAQFGTEMANIPERTSEQLPKMKAVFKVENAFLNRSQSSNRKQLSISAIIVESNAGEEFIGKKYRKNWGLETADNLSWLKKDMKALELEAPNTPQALVTITEQLNGICFTGSLVPNQDEAFPPNCFINAGARRHDLEGNTAATETAVGSNI</sequence>
<dbReference type="AlphaFoldDB" id="A0A0F9UFM5"/>